<reference evidence="1 2" key="1">
    <citation type="journal article" date="2022" name="Hortic Res">
        <title>A haplotype resolved chromosomal level avocado genome allows analysis of novel avocado genes.</title>
        <authorList>
            <person name="Nath O."/>
            <person name="Fletcher S.J."/>
            <person name="Hayward A."/>
            <person name="Shaw L.M."/>
            <person name="Masouleh A.K."/>
            <person name="Furtado A."/>
            <person name="Henry R.J."/>
            <person name="Mitter N."/>
        </authorList>
    </citation>
    <scope>NUCLEOTIDE SEQUENCE [LARGE SCALE GENOMIC DNA]</scope>
    <source>
        <strain evidence="2">cv. Hass</strain>
    </source>
</reference>
<organism evidence="1 2">
    <name type="scientific">Persea americana</name>
    <name type="common">Avocado</name>
    <dbReference type="NCBI Taxonomy" id="3435"/>
    <lineage>
        <taxon>Eukaryota</taxon>
        <taxon>Viridiplantae</taxon>
        <taxon>Streptophyta</taxon>
        <taxon>Embryophyta</taxon>
        <taxon>Tracheophyta</taxon>
        <taxon>Spermatophyta</taxon>
        <taxon>Magnoliopsida</taxon>
        <taxon>Magnoliidae</taxon>
        <taxon>Laurales</taxon>
        <taxon>Lauraceae</taxon>
        <taxon>Persea</taxon>
    </lineage>
</organism>
<gene>
    <name evidence="1" type="ORF">MRB53_020789</name>
</gene>
<proteinExistence type="predicted"/>
<evidence type="ECO:0000313" key="2">
    <source>
        <dbReference type="Proteomes" id="UP001234297"/>
    </source>
</evidence>
<protein>
    <submittedName>
        <fullName evidence="1">Uncharacterized protein</fullName>
    </submittedName>
</protein>
<dbReference type="EMBL" id="CM056814">
    <property type="protein sequence ID" value="KAJ8627482.1"/>
    <property type="molecule type" value="Genomic_DNA"/>
</dbReference>
<evidence type="ECO:0000313" key="1">
    <source>
        <dbReference type="EMBL" id="KAJ8627482.1"/>
    </source>
</evidence>
<name>A0ACC2L330_PERAE</name>
<sequence length="735" mass="80043">MSSESVLRGTARVIADLGTSPKCSIASNNFNGSLPPELGNLVNLEQLNMDSSGVGGEIPSTFSNLVNLKIVRASDSPFNGTIPSFIGSWNLTSLRLQGNSFQGSIPSSFSNLTSMTDLRISDISNGSSSLAFISNMKSLSVLILRNNMISGTIPLNIGEYQSLQQLDLSFNNLTGQIPSSLFNLSSLSNLFLGNNNLSGTLPPSKSSLLLTVDLSYNQLSGSFPFWVTESGLQLNLVANNFVFDDSNSSTLPGLNCLQRNFPCNRGSPIYSSFAVNCGGRSITSSTGTVYEEDNKSLGAASYNVTNPIRWAVGNVGRFAENINATYISNCQSQFTSTLDSELFQTARLSPVSLRYYGLGLENGNYTISLQFVETAFEYSQTWQSVGRRIFDIYVQGSLALKDFDIQKAAGGVQFRTVERQFKALVSENHLEIHLFWAGKGTCCIPVQGTYGPSISAISVTPDFTPTVSNRPPTTTSSKKNKTGLAVWIAVPVGVLCLISVFGALTDGRVIAVKQLSVASHQGKSQFVTEIATISAVQHRNLVKLYGCCIEGDRRLLVYEYLENKSLDQALFGETSLHLNWQTRYDICLGTARVLSGRPNSDTSLEQEKIYLLEWAWHLHETNRALELVDPTLVEFNEDEALRVIGVSLLCTQATPMLRPPMSRVVAMLSGDIELSSVISKPGYITDWQLKEINSFMSENTSGVSTEGTCNSQKNTTNEHSSYWPILTVALSARSA</sequence>
<dbReference type="Proteomes" id="UP001234297">
    <property type="component" value="Chromosome 6"/>
</dbReference>
<keyword evidence="2" id="KW-1185">Reference proteome</keyword>
<accession>A0ACC2L330</accession>
<comment type="caution">
    <text evidence="1">The sequence shown here is derived from an EMBL/GenBank/DDBJ whole genome shotgun (WGS) entry which is preliminary data.</text>
</comment>